<accession>A0ABD0PXL1</accession>
<comment type="caution">
    <text evidence="1">The sequence shown here is derived from an EMBL/GenBank/DDBJ whole genome shotgun (WGS) entry which is preliminary data.</text>
</comment>
<reference evidence="1 2" key="1">
    <citation type="submission" date="2024-05" db="EMBL/GenBank/DDBJ databases">
        <title>Genome sequencing and assembly of Indian major carp, Cirrhinus mrigala (Hamilton, 1822).</title>
        <authorList>
            <person name="Mohindra V."/>
            <person name="Chowdhury L.M."/>
            <person name="Lal K."/>
            <person name="Jena J.K."/>
        </authorList>
    </citation>
    <scope>NUCLEOTIDE SEQUENCE [LARGE SCALE GENOMIC DNA]</scope>
    <source>
        <strain evidence="1">CM1030</strain>
        <tissue evidence="1">Blood</tissue>
    </source>
</reference>
<name>A0ABD0PXL1_CIRMR</name>
<dbReference type="AlphaFoldDB" id="A0ABD0PXL1"/>
<evidence type="ECO:0000313" key="2">
    <source>
        <dbReference type="Proteomes" id="UP001529510"/>
    </source>
</evidence>
<gene>
    <name evidence="1" type="ORF">M9458_027429</name>
</gene>
<organism evidence="1 2">
    <name type="scientific">Cirrhinus mrigala</name>
    <name type="common">Mrigala</name>
    <dbReference type="NCBI Taxonomy" id="683832"/>
    <lineage>
        <taxon>Eukaryota</taxon>
        <taxon>Metazoa</taxon>
        <taxon>Chordata</taxon>
        <taxon>Craniata</taxon>
        <taxon>Vertebrata</taxon>
        <taxon>Euteleostomi</taxon>
        <taxon>Actinopterygii</taxon>
        <taxon>Neopterygii</taxon>
        <taxon>Teleostei</taxon>
        <taxon>Ostariophysi</taxon>
        <taxon>Cypriniformes</taxon>
        <taxon>Cyprinidae</taxon>
        <taxon>Labeoninae</taxon>
        <taxon>Labeonini</taxon>
        <taxon>Cirrhinus</taxon>
    </lineage>
</organism>
<feature type="non-terminal residue" evidence="1">
    <location>
        <position position="1"/>
    </location>
</feature>
<evidence type="ECO:0000313" key="1">
    <source>
        <dbReference type="EMBL" id="KAL0178535.1"/>
    </source>
</evidence>
<dbReference type="EMBL" id="JAMKFB020000013">
    <property type="protein sequence ID" value="KAL0178535.1"/>
    <property type="molecule type" value="Genomic_DNA"/>
</dbReference>
<feature type="non-terminal residue" evidence="1">
    <location>
        <position position="51"/>
    </location>
</feature>
<protein>
    <submittedName>
        <fullName evidence="1">Uncharacterized protein</fullName>
    </submittedName>
</protein>
<keyword evidence="2" id="KW-1185">Reference proteome</keyword>
<proteinExistence type="predicted"/>
<dbReference type="Proteomes" id="UP001529510">
    <property type="component" value="Unassembled WGS sequence"/>
</dbReference>
<sequence>SVGHRNNGSDGWGYSGWHHRMTEPEAASGNIYELRKMDDLREDNYKSLRRR</sequence>